<evidence type="ECO:0000313" key="2">
    <source>
        <dbReference type="EMBL" id="VAX16627.1"/>
    </source>
</evidence>
<dbReference type="Pfam" id="PF05099">
    <property type="entry name" value="TerB"/>
    <property type="match status" value="1"/>
</dbReference>
<dbReference type="EMBL" id="UOGE01000012">
    <property type="protein sequence ID" value="VAX16627.1"/>
    <property type="molecule type" value="Genomic_DNA"/>
</dbReference>
<dbReference type="CDD" id="cd07313">
    <property type="entry name" value="terB_like_2"/>
    <property type="match status" value="1"/>
</dbReference>
<dbReference type="Gene3D" id="1.10.3680.10">
    <property type="entry name" value="TerB-like"/>
    <property type="match status" value="1"/>
</dbReference>
<dbReference type="AlphaFoldDB" id="A0A3B1CIN7"/>
<accession>A0A3B1CIN7</accession>
<dbReference type="SUPFAM" id="SSF158682">
    <property type="entry name" value="TerB-like"/>
    <property type="match status" value="1"/>
</dbReference>
<name>A0A3B1CIN7_9ZZZZ</name>
<reference evidence="2" key="1">
    <citation type="submission" date="2018-06" db="EMBL/GenBank/DDBJ databases">
        <authorList>
            <person name="Zhirakovskaya E."/>
        </authorList>
    </citation>
    <scope>NUCLEOTIDE SEQUENCE</scope>
</reference>
<sequence length="150" mass="17583">MIGNIKKFFEAEKKEDIAEEGTKHDVRVATCAIMLEMAHIDGEFSAEEQEHISENLRSRFELDKDVMEELVTAANVEVEQSIDMWGFTNKINQNYSKDEKLEIMEMIWRLVYIDGVVDKHEQYLMRKLSSLLRLTHKDMIDTKLKAREGE</sequence>
<gene>
    <name evidence="2" type="ORF">MNBD_NITROSPINAE02-22</name>
</gene>
<organism evidence="2">
    <name type="scientific">hydrothermal vent metagenome</name>
    <dbReference type="NCBI Taxonomy" id="652676"/>
    <lineage>
        <taxon>unclassified sequences</taxon>
        <taxon>metagenomes</taxon>
        <taxon>ecological metagenomes</taxon>
    </lineage>
</organism>
<proteinExistence type="predicted"/>
<protein>
    <recommendedName>
        <fullName evidence="1">Co-chaperone DjlA N-terminal domain-containing protein</fullName>
    </recommendedName>
</protein>
<dbReference type="InterPro" id="IPR029024">
    <property type="entry name" value="TerB-like"/>
</dbReference>
<evidence type="ECO:0000259" key="1">
    <source>
        <dbReference type="Pfam" id="PF05099"/>
    </source>
</evidence>
<feature type="domain" description="Co-chaperone DjlA N-terminal" evidence="1">
    <location>
        <begin position="28"/>
        <end position="143"/>
    </location>
</feature>
<dbReference type="InterPro" id="IPR007791">
    <property type="entry name" value="DjlA_N"/>
</dbReference>